<proteinExistence type="inferred from homology"/>
<dbReference type="Proteomes" id="UP001500618">
    <property type="component" value="Unassembled WGS sequence"/>
</dbReference>
<organism evidence="3 4">
    <name type="scientific">Fodinicola feengrottensis</name>
    <dbReference type="NCBI Taxonomy" id="435914"/>
    <lineage>
        <taxon>Bacteria</taxon>
        <taxon>Bacillati</taxon>
        <taxon>Actinomycetota</taxon>
        <taxon>Actinomycetes</taxon>
        <taxon>Mycobacteriales</taxon>
        <taxon>Fodinicola</taxon>
    </lineage>
</organism>
<dbReference type="InterPro" id="IPR029787">
    <property type="entry name" value="Nucleotide_cyclase"/>
</dbReference>
<protein>
    <submittedName>
        <fullName evidence="3">Adenylate/guanylate cyclase domain-containing protein</fullName>
    </submittedName>
</protein>
<dbReference type="PANTHER" id="PTHR43081">
    <property type="entry name" value="ADENYLATE CYCLASE, TERMINAL-DIFFERENTIATION SPECIFIC-RELATED"/>
    <property type="match status" value="1"/>
</dbReference>
<reference evidence="4" key="1">
    <citation type="journal article" date="2019" name="Int. J. Syst. Evol. Microbiol.">
        <title>The Global Catalogue of Microorganisms (GCM) 10K type strain sequencing project: providing services to taxonomists for standard genome sequencing and annotation.</title>
        <authorList>
            <consortium name="The Broad Institute Genomics Platform"/>
            <consortium name="The Broad Institute Genome Sequencing Center for Infectious Disease"/>
            <person name="Wu L."/>
            <person name="Ma J."/>
        </authorList>
    </citation>
    <scope>NUCLEOTIDE SEQUENCE [LARGE SCALE GENOMIC DNA]</scope>
    <source>
        <strain evidence="4">JCM 14718</strain>
    </source>
</reference>
<comment type="caution">
    <text evidence="3">The sequence shown here is derived from an EMBL/GenBank/DDBJ whole genome shotgun (WGS) entry which is preliminary data.</text>
</comment>
<dbReference type="SUPFAM" id="SSF55073">
    <property type="entry name" value="Nucleotide cyclase"/>
    <property type="match status" value="1"/>
</dbReference>
<dbReference type="CDD" id="cd07302">
    <property type="entry name" value="CHD"/>
    <property type="match status" value="1"/>
</dbReference>
<dbReference type="InterPro" id="IPR050697">
    <property type="entry name" value="Adenylyl/Guanylyl_Cyclase_3/4"/>
</dbReference>
<dbReference type="EMBL" id="BAAANY010000016">
    <property type="protein sequence ID" value="GAA1689079.1"/>
    <property type="molecule type" value="Genomic_DNA"/>
</dbReference>
<feature type="domain" description="Guanylate cyclase" evidence="2">
    <location>
        <begin position="167"/>
        <end position="276"/>
    </location>
</feature>
<dbReference type="Pfam" id="PF00211">
    <property type="entry name" value="Guanylate_cyc"/>
    <property type="match status" value="1"/>
</dbReference>
<gene>
    <name evidence="3" type="ORF">GCM10009765_43110</name>
</gene>
<evidence type="ECO:0000259" key="2">
    <source>
        <dbReference type="PROSITE" id="PS50125"/>
    </source>
</evidence>
<dbReference type="InterPro" id="IPR001054">
    <property type="entry name" value="A/G_cyclase"/>
</dbReference>
<sequence length="332" mass="36170">MGTGELETGADAIAVLEQVLLGGPHRYSRNQVAAAADVPLERAKRLWTAMGFANVGDDPVVFTDSDVMALKLWDSLIDGDLIPGSDETTLARAIAQAFSRLADWQVQLFRGLMDQRGNDVAAGVALVEELIPVVERLQSYVWRRQLTAAIGRALMETGDDLATSEMAVGFADIVGFTSMTRRIGKAELATLLEDFETDAALAVTENRGRIVKTLGDEVLFVAESPADAAEIALRLTDPAREQDGLPPLRIGLAYGSVLHRFGDVFGSVVNLASRLTSVARPGTVLVDRELSTLLQQNDTYSLRSRRPVSVRGYPHLRSWVLRHNDSWQSLNS</sequence>
<dbReference type="SMART" id="SM00044">
    <property type="entry name" value="CYCc"/>
    <property type="match status" value="1"/>
</dbReference>
<evidence type="ECO:0000313" key="3">
    <source>
        <dbReference type="EMBL" id="GAA1689079.1"/>
    </source>
</evidence>
<comment type="similarity">
    <text evidence="1">Belongs to the adenylyl cyclase class-3 family.</text>
</comment>
<dbReference type="PROSITE" id="PS50125">
    <property type="entry name" value="GUANYLATE_CYCLASE_2"/>
    <property type="match status" value="1"/>
</dbReference>
<dbReference type="RefSeq" id="WP_344312110.1">
    <property type="nucleotide sequence ID" value="NZ_BAAANY010000016.1"/>
</dbReference>
<evidence type="ECO:0000313" key="4">
    <source>
        <dbReference type="Proteomes" id="UP001500618"/>
    </source>
</evidence>
<name>A0ABP4TJ92_9ACTN</name>
<dbReference type="PANTHER" id="PTHR43081:SF19">
    <property type="entry name" value="PH-SENSITIVE ADENYLATE CYCLASE RV1264"/>
    <property type="match status" value="1"/>
</dbReference>
<evidence type="ECO:0000256" key="1">
    <source>
        <dbReference type="ARBA" id="ARBA00005381"/>
    </source>
</evidence>
<dbReference type="Gene3D" id="3.30.70.1230">
    <property type="entry name" value="Nucleotide cyclase"/>
    <property type="match status" value="1"/>
</dbReference>
<keyword evidence="4" id="KW-1185">Reference proteome</keyword>
<accession>A0ABP4TJ92</accession>